<evidence type="ECO:0000313" key="1">
    <source>
        <dbReference type="EMBL" id="JAH91457.1"/>
    </source>
</evidence>
<name>A0A0E9WM87_ANGAN</name>
<reference evidence="1" key="1">
    <citation type="submission" date="2014-11" db="EMBL/GenBank/DDBJ databases">
        <authorList>
            <person name="Amaro Gonzalez C."/>
        </authorList>
    </citation>
    <scope>NUCLEOTIDE SEQUENCE</scope>
</reference>
<reference evidence="1" key="2">
    <citation type="journal article" date="2015" name="Fish Shellfish Immunol.">
        <title>Early steps in the European eel (Anguilla anguilla)-Vibrio vulnificus interaction in the gills: Role of the RtxA13 toxin.</title>
        <authorList>
            <person name="Callol A."/>
            <person name="Pajuelo D."/>
            <person name="Ebbesson L."/>
            <person name="Teles M."/>
            <person name="MacKenzie S."/>
            <person name="Amaro C."/>
        </authorList>
    </citation>
    <scope>NUCLEOTIDE SEQUENCE</scope>
</reference>
<dbReference type="AlphaFoldDB" id="A0A0E9WM87"/>
<organism evidence="1">
    <name type="scientific">Anguilla anguilla</name>
    <name type="common">European freshwater eel</name>
    <name type="synonym">Muraena anguilla</name>
    <dbReference type="NCBI Taxonomy" id="7936"/>
    <lineage>
        <taxon>Eukaryota</taxon>
        <taxon>Metazoa</taxon>
        <taxon>Chordata</taxon>
        <taxon>Craniata</taxon>
        <taxon>Vertebrata</taxon>
        <taxon>Euteleostomi</taxon>
        <taxon>Actinopterygii</taxon>
        <taxon>Neopterygii</taxon>
        <taxon>Teleostei</taxon>
        <taxon>Anguilliformes</taxon>
        <taxon>Anguillidae</taxon>
        <taxon>Anguilla</taxon>
    </lineage>
</organism>
<sequence>MGHAMMLAQELPSRRKFTVNTQFLQLTQVSQHFCRSAAVLSLL</sequence>
<proteinExistence type="predicted"/>
<protein>
    <submittedName>
        <fullName evidence="1">Uncharacterized protein</fullName>
    </submittedName>
</protein>
<accession>A0A0E9WM87</accession>
<dbReference type="EMBL" id="GBXM01017120">
    <property type="protein sequence ID" value="JAH91457.1"/>
    <property type="molecule type" value="Transcribed_RNA"/>
</dbReference>